<comment type="subcellular location">
    <subcellularLocation>
        <location evidence="1">Nucleus</location>
    </subcellularLocation>
</comment>
<evidence type="ECO:0000256" key="5">
    <source>
        <dbReference type="ARBA" id="ARBA00023242"/>
    </source>
</evidence>
<sequence>MTISDFNNFSTSFRDEKRTTFTLTPFSFHIGPSSLSNINNFQENYNQSSNQFRLDKAEKLSTTDNSIPPLASTINSPVLLSPTTRKNNLLSLSTTSAKKDSVFVSSITNSLGQTIIDISKCHLNYCSSSKAYHPLKEDELVSTTINKRSSIHIHCVADCLDLAVHDLIDQYASIANCIPCVKDIIDFIRRSPKRLVILKEIFNQISLSYTNLTTLCPTTWTMRAESYGSLLKTYEQVQEASYMISEEKGGPGHLIFTDTEKLSRAFQSSACCLQDVFCAAEAIIHRFRRIQVVQDSEGLTEKPILPRLRRPPRRYESNTIPKKLLTCFNSIYTKEF</sequence>
<dbReference type="Proteomes" id="UP000663882">
    <property type="component" value="Unassembled WGS sequence"/>
</dbReference>
<dbReference type="PANTHER" id="PTHR46481">
    <property type="entry name" value="ZINC FINGER BED DOMAIN-CONTAINING PROTEIN 4"/>
    <property type="match status" value="1"/>
</dbReference>
<evidence type="ECO:0000313" key="7">
    <source>
        <dbReference type="Proteomes" id="UP000663882"/>
    </source>
</evidence>
<dbReference type="PANTHER" id="PTHR46481:SF10">
    <property type="entry name" value="ZINC FINGER BED DOMAIN-CONTAINING PROTEIN 39"/>
    <property type="match status" value="1"/>
</dbReference>
<dbReference type="SUPFAM" id="SSF53098">
    <property type="entry name" value="Ribonuclease H-like"/>
    <property type="match status" value="1"/>
</dbReference>
<evidence type="ECO:0000256" key="2">
    <source>
        <dbReference type="ARBA" id="ARBA00022723"/>
    </source>
</evidence>
<name>A0A815BD11_9BILA</name>
<dbReference type="OrthoDB" id="10199532at2759"/>
<evidence type="ECO:0000256" key="3">
    <source>
        <dbReference type="ARBA" id="ARBA00022771"/>
    </source>
</evidence>
<accession>A0A815BD11</accession>
<keyword evidence="5" id="KW-0539">Nucleus</keyword>
<keyword evidence="4" id="KW-0862">Zinc</keyword>
<gene>
    <name evidence="6" type="ORF">RFH988_LOCUS28083</name>
</gene>
<dbReference type="InterPro" id="IPR012337">
    <property type="entry name" value="RNaseH-like_sf"/>
</dbReference>
<comment type="caution">
    <text evidence="6">The sequence shown here is derived from an EMBL/GenBank/DDBJ whole genome shotgun (WGS) entry which is preliminary data.</text>
</comment>
<dbReference type="InterPro" id="IPR052035">
    <property type="entry name" value="ZnF_BED_domain_contain"/>
</dbReference>
<organism evidence="6 7">
    <name type="scientific">Rotaria sordida</name>
    <dbReference type="NCBI Taxonomy" id="392033"/>
    <lineage>
        <taxon>Eukaryota</taxon>
        <taxon>Metazoa</taxon>
        <taxon>Spiralia</taxon>
        <taxon>Gnathifera</taxon>
        <taxon>Rotifera</taxon>
        <taxon>Eurotatoria</taxon>
        <taxon>Bdelloidea</taxon>
        <taxon>Philodinida</taxon>
        <taxon>Philodinidae</taxon>
        <taxon>Rotaria</taxon>
    </lineage>
</organism>
<evidence type="ECO:0000256" key="4">
    <source>
        <dbReference type="ARBA" id="ARBA00022833"/>
    </source>
</evidence>
<dbReference type="AlphaFoldDB" id="A0A815BD11"/>
<evidence type="ECO:0000256" key="1">
    <source>
        <dbReference type="ARBA" id="ARBA00004123"/>
    </source>
</evidence>
<reference evidence="6" key="1">
    <citation type="submission" date="2021-02" db="EMBL/GenBank/DDBJ databases">
        <authorList>
            <person name="Nowell W R."/>
        </authorList>
    </citation>
    <scope>NUCLEOTIDE SEQUENCE</scope>
</reference>
<dbReference type="EMBL" id="CAJNOO010002446">
    <property type="protein sequence ID" value="CAF1268974.1"/>
    <property type="molecule type" value="Genomic_DNA"/>
</dbReference>
<evidence type="ECO:0000313" key="6">
    <source>
        <dbReference type="EMBL" id="CAF1268974.1"/>
    </source>
</evidence>
<keyword evidence="2" id="KW-0479">Metal-binding</keyword>
<dbReference type="GO" id="GO:0008270">
    <property type="term" value="F:zinc ion binding"/>
    <property type="evidence" value="ECO:0007669"/>
    <property type="project" value="UniProtKB-KW"/>
</dbReference>
<keyword evidence="3" id="KW-0863">Zinc-finger</keyword>
<dbReference type="GO" id="GO:0005634">
    <property type="term" value="C:nucleus"/>
    <property type="evidence" value="ECO:0007669"/>
    <property type="project" value="UniProtKB-SubCell"/>
</dbReference>
<proteinExistence type="predicted"/>
<protein>
    <submittedName>
        <fullName evidence="6">Uncharacterized protein</fullName>
    </submittedName>
</protein>